<dbReference type="Gene3D" id="2.170.270.10">
    <property type="entry name" value="SET domain"/>
    <property type="match status" value="1"/>
</dbReference>
<comment type="subcellular location">
    <subcellularLocation>
        <location evidence="2">Cytoplasm</location>
    </subcellularLocation>
    <subcellularLocation>
        <location evidence="1">Nucleus</location>
    </subcellularLocation>
</comment>
<organism evidence="18 19">
    <name type="scientific">Neodiprion lecontei</name>
    <name type="common">Redheaded pine sawfly</name>
    <dbReference type="NCBI Taxonomy" id="441921"/>
    <lineage>
        <taxon>Eukaryota</taxon>
        <taxon>Metazoa</taxon>
        <taxon>Ecdysozoa</taxon>
        <taxon>Arthropoda</taxon>
        <taxon>Hexapoda</taxon>
        <taxon>Insecta</taxon>
        <taxon>Pterygota</taxon>
        <taxon>Neoptera</taxon>
        <taxon>Endopterygota</taxon>
        <taxon>Hymenoptera</taxon>
        <taxon>Tenthredinoidea</taxon>
        <taxon>Diprionidae</taxon>
        <taxon>Diprioninae</taxon>
        <taxon>Neodiprion</taxon>
    </lineage>
</organism>
<evidence type="ECO:0000256" key="11">
    <source>
        <dbReference type="ARBA" id="ARBA00048985"/>
    </source>
</evidence>
<dbReference type="Proteomes" id="UP000829291">
    <property type="component" value="Chromosome 1"/>
</dbReference>
<evidence type="ECO:0000313" key="18">
    <source>
        <dbReference type="Proteomes" id="UP000829291"/>
    </source>
</evidence>
<keyword evidence="4" id="KW-0489">Methyltransferase</keyword>
<feature type="domain" description="SET" evidence="16">
    <location>
        <begin position="219"/>
        <end position="504"/>
    </location>
</feature>
<keyword evidence="10" id="KW-0539">Nucleus</keyword>
<evidence type="ECO:0000313" key="20">
    <source>
        <dbReference type="RefSeq" id="XP_046602644.1"/>
    </source>
</evidence>
<evidence type="ECO:0000256" key="6">
    <source>
        <dbReference type="ARBA" id="ARBA00022691"/>
    </source>
</evidence>
<evidence type="ECO:0000256" key="1">
    <source>
        <dbReference type="ARBA" id="ARBA00004123"/>
    </source>
</evidence>
<keyword evidence="5" id="KW-0808">Transferase</keyword>
<dbReference type="GO" id="GO:0005737">
    <property type="term" value="C:cytoplasm"/>
    <property type="evidence" value="ECO:0007669"/>
    <property type="project" value="UniProtKB-SubCell"/>
</dbReference>
<dbReference type="Gene3D" id="6.10.140.2220">
    <property type="match status" value="1"/>
</dbReference>
<proteinExistence type="predicted"/>
<gene>
    <name evidence="19 20" type="primary">LOC107222005</name>
</gene>
<evidence type="ECO:0000256" key="12">
    <source>
        <dbReference type="ARBA" id="ARBA00093423"/>
    </source>
</evidence>
<dbReference type="InterPro" id="IPR011990">
    <property type="entry name" value="TPR-like_helical_dom_sf"/>
</dbReference>
<evidence type="ECO:0000259" key="17">
    <source>
        <dbReference type="PROSITE" id="PS50865"/>
    </source>
</evidence>
<dbReference type="SUPFAM" id="SSF82199">
    <property type="entry name" value="SET domain"/>
    <property type="match status" value="1"/>
</dbReference>
<dbReference type="GO" id="GO:0008270">
    <property type="term" value="F:zinc ion binding"/>
    <property type="evidence" value="ECO:0007669"/>
    <property type="project" value="UniProtKB-KW"/>
</dbReference>
<dbReference type="CDD" id="cd10536">
    <property type="entry name" value="SET_SMYD4"/>
    <property type="match status" value="1"/>
</dbReference>
<dbReference type="GO" id="GO:0042826">
    <property type="term" value="F:histone deacetylase binding"/>
    <property type="evidence" value="ECO:0007669"/>
    <property type="project" value="TreeGrafter"/>
</dbReference>
<evidence type="ECO:0000256" key="8">
    <source>
        <dbReference type="ARBA" id="ARBA00022771"/>
    </source>
</evidence>
<keyword evidence="6" id="KW-0949">S-adenosyl-L-methionine</keyword>
<dbReference type="PROSITE" id="PS50280">
    <property type="entry name" value="SET"/>
    <property type="match status" value="1"/>
</dbReference>
<dbReference type="Gene3D" id="1.25.40.10">
    <property type="entry name" value="Tetratricopeptide repeat domain"/>
    <property type="match status" value="1"/>
</dbReference>
<keyword evidence="9" id="KW-0862">Zinc</keyword>
<evidence type="ECO:0000256" key="14">
    <source>
        <dbReference type="ARBA" id="ARBA00093680"/>
    </source>
</evidence>
<dbReference type="InterPro" id="IPR001214">
    <property type="entry name" value="SET_dom"/>
</dbReference>
<dbReference type="PROSITE" id="PS50865">
    <property type="entry name" value="ZF_MYND_2"/>
    <property type="match status" value="1"/>
</dbReference>
<keyword evidence="3" id="KW-0963">Cytoplasm</keyword>
<dbReference type="RefSeq" id="XP_046602644.1">
    <property type="nucleotide sequence ID" value="XM_046746688.1"/>
</dbReference>
<dbReference type="GO" id="GO:0008170">
    <property type="term" value="F:N-methyltransferase activity"/>
    <property type="evidence" value="ECO:0007669"/>
    <property type="project" value="UniProtKB-ARBA"/>
</dbReference>
<dbReference type="PANTHER" id="PTHR46165">
    <property type="entry name" value="SET AND MYND DOMAIN-CONTAINING PROTEIN 4"/>
    <property type="match status" value="1"/>
</dbReference>
<dbReference type="Gene3D" id="1.10.220.160">
    <property type="match status" value="1"/>
</dbReference>
<keyword evidence="18" id="KW-1185">Reference proteome</keyword>
<comment type="function">
    <text evidence="12">Protein-lysine N-methyltransferase. Monomethylates PRMT5, modulating its transcriptional activity. May also act as a histone methyltransferase. Plays a critical role in cardiac development. Acts as a key epigenetic regulator of gene expression during cardiac development via its dual activities as a methyltransferase and negative regulator of HDAC1.</text>
</comment>
<evidence type="ECO:0000256" key="15">
    <source>
        <dbReference type="PROSITE-ProRule" id="PRU00134"/>
    </source>
</evidence>
<dbReference type="GO" id="GO:0008276">
    <property type="term" value="F:protein methyltransferase activity"/>
    <property type="evidence" value="ECO:0007669"/>
    <property type="project" value="UniProtKB-ARBA"/>
</dbReference>
<dbReference type="InParanoid" id="A0A6J0BS10"/>
<dbReference type="OrthoDB" id="7770870at2759"/>
<dbReference type="PANTHER" id="PTHR46165:SF2">
    <property type="entry name" value="SET AND MYND DOMAIN-CONTAINING PROTEIN 4"/>
    <property type="match status" value="1"/>
</dbReference>
<dbReference type="AlphaFoldDB" id="A0A6J0BS10"/>
<evidence type="ECO:0000313" key="19">
    <source>
        <dbReference type="RefSeq" id="XP_015516683.1"/>
    </source>
</evidence>
<evidence type="ECO:0000256" key="3">
    <source>
        <dbReference type="ARBA" id="ARBA00022490"/>
    </source>
</evidence>
<dbReference type="GO" id="GO:0032259">
    <property type="term" value="P:methylation"/>
    <property type="evidence" value="ECO:0007669"/>
    <property type="project" value="UniProtKB-KW"/>
</dbReference>
<dbReference type="Pfam" id="PF00856">
    <property type="entry name" value="SET"/>
    <property type="match status" value="1"/>
</dbReference>
<evidence type="ECO:0000256" key="9">
    <source>
        <dbReference type="ARBA" id="ARBA00022833"/>
    </source>
</evidence>
<dbReference type="InterPro" id="IPR052097">
    <property type="entry name" value="SET-MYND_domain_protein"/>
</dbReference>
<evidence type="ECO:0000256" key="4">
    <source>
        <dbReference type="ARBA" id="ARBA00022603"/>
    </source>
</evidence>
<dbReference type="InterPro" id="IPR046341">
    <property type="entry name" value="SET_dom_sf"/>
</dbReference>
<dbReference type="GO" id="GO:0005634">
    <property type="term" value="C:nucleus"/>
    <property type="evidence" value="ECO:0007669"/>
    <property type="project" value="UniProtKB-SubCell"/>
</dbReference>
<sequence>MEELLSTLNRRILATKENHELVNRFSKLETDEERMTFALKVLSKYDVLPDYESKYKNSEESTKLREQGNRVFIGGWDYKAVEKYSESIAYAIESSEELALAYANRSAAQFRMEKYEESIGDIDRALSLNYPDKLKTKLFERKGLCLTALGRPDAELSFKEALNWLDKMSLSEEKIKKLKNQLKTFISAPCAFVELPATPIEYQLPEIISLNKEVPCASDALAIKYSKELGRHLVATRKIKPGEILAVEKPFCSILMPENVYTHCSNCLQVSWAMHPCKYCVYAMYCSETCKDQAWNEYHDVECGVVGSLLNLQLHMQGLFGMRLAIVATEKTKNWKELKIKLAKIDHSEDPRTRGYSEDGKFHSDQYSSLYSLVTNTDKRSVQDLFGRAFNAACITYVLSRESDLFGKELPKMLDTDSLAENPKVRFIGGLILKHLQIIPSNIHSFGELRGLEDYERGAAAMPFYSLINHSCDPNVTRQSRPKHIVLYALYPIAEGEQIFDNYGLHYALTVKNERQEKLRKQFYFDCECRPCREEWPLYDQLPSYQKQSLTQHNKNRLNKILQKHHRYIELAYDGKIENDPNMLQNLVKMIELLFDLVERPCIEINNVVETVKRVYALQGNRFDVPDKPYPKKA</sequence>
<dbReference type="SUPFAM" id="SSF48452">
    <property type="entry name" value="TPR-like"/>
    <property type="match status" value="1"/>
</dbReference>
<name>A0A6J0BS10_NEOLC</name>
<evidence type="ECO:0000256" key="7">
    <source>
        <dbReference type="ARBA" id="ARBA00022723"/>
    </source>
</evidence>
<evidence type="ECO:0000256" key="2">
    <source>
        <dbReference type="ARBA" id="ARBA00004496"/>
    </source>
</evidence>
<dbReference type="GeneID" id="107222005"/>
<dbReference type="InterPro" id="IPR044421">
    <property type="entry name" value="SMYD4_SET"/>
</dbReference>
<evidence type="ECO:0000256" key="10">
    <source>
        <dbReference type="ARBA" id="ARBA00023242"/>
    </source>
</evidence>
<dbReference type="GO" id="GO:0008757">
    <property type="term" value="F:S-adenosylmethionine-dependent methyltransferase activity"/>
    <property type="evidence" value="ECO:0007669"/>
    <property type="project" value="UniProtKB-ARBA"/>
</dbReference>
<keyword evidence="8 15" id="KW-0863">Zinc-finger</keyword>
<protein>
    <recommendedName>
        <fullName evidence="13">Protein-lysine N-methyltransferase SMYD4</fullName>
    </recommendedName>
    <alternativeName>
        <fullName evidence="14">SET and MYND domain-containing protein 4</fullName>
    </alternativeName>
</protein>
<dbReference type="KEGG" id="nlo:107222005"/>
<evidence type="ECO:0000256" key="13">
    <source>
        <dbReference type="ARBA" id="ARBA00093635"/>
    </source>
</evidence>
<evidence type="ECO:0000259" key="16">
    <source>
        <dbReference type="PROSITE" id="PS50280"/>
    </source>
</evidence>
<dbReference type="Pfam" id="PF01753">
    <property type="entry name" value="zf-MYND"/>
    <property type="match status" value="1"/>
</dbReference>
<accession>A0A6J0BS10</accession>
<dbReference type="SUPFAM" id="SSF144232">
    <property type="entry name" value="HIT/MYND zinc finger-like"/>
    <property type="match status" value="1"/>
</dbReference>
<feature type="domain" description="MYND-type" evidence="17">
    <location>
        <begin position="264"/>
        <end position="303"/>
    </location>
</feature>
<dbReference type="InterPro" id="IPR002893">
    <property type="entry name" value="Znf_MYND"/>
</dbReference>
<dbReference type="RefSeq" id="XP_015516683.1">
    <property type="nucleotide sequence ID" value="XM_015661197.1"/>
</dbReference>
<reference evidence="19" key="1">
    <citation type="submission" date="2025-04" db="UniProtKB">
        <authorList>
            <consortium name="RefSeq"/>
        </authorList>
    </citation>
    <scope>IDENTIFICATION</scope>
    <source>
        <tissue evidence="20">Thorax and Abdomen</tissue>
        <tissue evidence="19">Whole body</tissue>
    </source>
</reference>
<keyword evidence="7" id="KW-0479">Metal-binding</keyword>
<evidence type="ECO:0000256" key="5">
    <source>
        <dbReference type="ARBA" id="ARBA00022679"/>
    </source>
</evidence>
<comment type="catalytic activity">
    <reaction evidence="11">
        <text>L-lysyl-[protein] + S-adenosyl-L-methionine = N(6)-methyl-L-lysyl-[protein] + S-adenosyl-L-homocysteine + H(+)</text>
        <dbReference type="Rhea" id="RHEA:51736"/>
        <dbReference type="Rhea" id="RHEA-COMP:9752"/>
        <dbReference type="Rhea" id="RHEA-COMP:13053"/>
        <dbReference type="ChEBI" id="CHEBI:15378"/>
        <dbReference type="ChEBI" id="CHEBI:29969"/>
        <dbReference type="ChEBI" id="CHEBI:57856"/>
        <dbReference type="ChEBI" id="CHEBI:59789"/>
        <dbReference type="ChEBI" id="CHEBI:61929"/>
    </reaction>
</comment>